<dbReference type="Pfam" id="PF17042">
    <property type="entry name" value="NBD_C"/>
    <property type="match status" value="1"/>
</dbReference>
<evidence type="ECO:0000256" key="2">
    <source>
        <dbReference type="ARBA" id="ARBA00022679"/>
    </source>
</evidence>
<dbReference type="EMBL" id="JAFBCY010000003">
    <property type="protein sequence ID" value="MBM7852455.1"/>
    <property type="molecule type" value="Genomic_DNA"/>
</dbReference>
<keyword evidence="10" id="KW-1185">Reference proteome</keyword>
<dbReference type="Proteomes" id="UP000758856">
    <property type="component" value="Unassembled WGS sequence"/>
</dbReference>
<feature type="domain" description="Four-carbon acid sugar kinase nucleotide binding" evidence="8">
    <location>
        <begin position="264"/>
        <end position="413"/>
    </location>
</feature>
<keyword evidence="4" id="KW-0418">Kinase</keyword>
<comment type="similarity">
    <text evidence="1">Belongs to the four-carbon acid sugar kinase family.</text>
</comment>
<dbReference type="Gene3D" id="3.40.980.20">
    <property type="entry name" value="Four-carbon acid sugar kinase, nucleotide binding domain"/>
    <property type="match status" value="1"/>
</dbReference>
<keyword evidence="6" id="KW-0119">Carbohydrate metabolism</keyword>
<sequence length="430" mass="42794">MADRLRGSALRGMTERWLILADDLTGAADCAIAFARRGVGAAVGWGGSWPDAAARPPVFAYDVGSRGVDAAEAARRHGELLMALDAPGQRLFKKIDSTLRGHPAAEIAAVSGHLAATAGGSLGVLAPAFPAAGRTTLDGHVLVAGRPLEEAEVWRREHSYDSANLPAVCATAGLAATVVPLAIVRAGGSALTAALDAVAAAGEGIAACDAETDEDLRRIAQAALALATPAFFSGSAGLAHALASLGEAGQIGAPGPQPTTRGALIVVGSLAAVSRAGARRLAASGAVVHAPVTPEALLRNPAARAAFGGRAAAALEAGQDVLVEIVMGDAPDLAIGAALVDALADALAPAADRMGAFVATGGETAAALLSRFGVNGIRLLDELEPGVAYGLALGRLVVPVVTKAGAFGDDGTLTRIAARLRAARTHGVPS</sequence>
<dbReference type="Gene3D" id="3.40.50.10840">
    <property type="entry name" value="Putative sugar-binding, N-terminal domain"/>
    <property type="match status" value="1"/>
</dbReference>
<organism evidence="9 10">
    <name type="scientific">Methylopila capsulata</name>
    <dbReference type="NCBI Taxonomy" id="61654"/>
    <lineage>
        <taxon>Bacteria</taxon>
        <taxon>Pseudomonadati</taxon>
        <taxon>Pseudomonadota</taxon>
        <taxon>Alphaproteobacteria</taxon>
        <taxon>Hyphomicrobiales</taxon>
        <taxon>Methylopilaceae</taxon>
        <taxon>Methylopila</taxon>
    </lineage>
</organism>
<reference evidence="9 10" key="1">
    <citation type="submission" date="2021-01" db="EMBL/GenBank/DDBJ databases">
        <title>Genomic Encyclopedia of Type Strains, Phase IV (KMG-IV): sequencing the most valuable type-strain genomes for metagenomic binning, comparative biology and taxonomic classification.</title>
        <authorList>
            <person name="Goeker M."/>
        </authorList>
    </citation>
    <scope>NUCLEOTIDE SEQUENCE [LARGE SCALE GENOMIC DNA]</scope>
    <source>
        <strain evidence="9 10">DSM 6130</strain>
    </source>
</reference>
<dbReference type="InterPro" id="IPR010737">
    <property type="entry name" value="4-carb_acid_sugar_kinase_N"/>
</dbReference>
<dbReference type="Pfam" id="PF07005">
    <property type="entry name" value="SBD_N"/>
    <property type="match status" value="1"/>
</dbReference>
<keyword evidence="2" id="KW-0808">Transferase</keyword>
<dbReference type="InterPro" id="IPR037051">
    <property type="entry name" value="4-carb_acid_sugar_kinase_N_sf"/>
</dbReference>
<evidence type="ECO:0000313" key="10">
    <source>
        <dbReference type="Proteomes" id="UP000758856"/>
    </source>
</evidence>
<feature type="domain" description="Four-carbon acid sugar kinase N-terminal" evidence="7">
    <location>
        <begin position="18"/>
        <end position="242"/>
    </location>
</feature>
<protein>
    <submittedName>
        <fullName evidence="9">Uncharacterized protein YgbK (DUF1537 family)</fullName>
    </submittedName>
</protein>
<evidence type="ECO:0000256" key="3">
    <source>
        <dbReference type="ARBA" id="ARBA00022741"/>
    </source>
</evidence>
<dbReference type="RefSeq" id="WP_246482500.1">
    <property type="nucleotide sequence ID" value="NZ_BSFF01000003.1"/>
</dbReference>
<proteinExistence type="inferred from homology"/>
<evidence type="ECO:0000259" key="8">
    <source>
        <dbReference type="Pfam" id="PF17042"/>
    </source>
</evidence>
<evidence type="ECO:0000256" key="5">
    <source>
        <dbReference type="ARBA" id="ARBA00022840"/>
    </source>
</evidence>
<keyword evidence="5" id="KW-0067">ATP-binding</keyword>
<dbReference type="SUPFAM" id="SSF142764">
    <property type="entry name" value="YgbK-like"/>
    <property type="match status" value="1"/>
</dbReference>
<evidence type="ECO:0000259" key="7">
    <source>
        <dbReference type="Pfam" id="PF07005"/>
    </source>
</evidence>
<evidence type="ECO:0000256" key="1">
    <source>
        <dbReference type="ARBA" id="ARBA00005715"/>
    </source>
</evidence>
<dbReference type="InterPro" id="IPR042213">
    <property type="entry name" value="NBD_C_sf"/>
</dbReference>
<dbReference type="InterPro" id="IPR031475">
    <property type="entry name" value="NBD_C"/>
</dbReference>
<keyword evidence="3" id="KW-0547">Nucleotide-binding</keyword>
<name>A0ABS2T8E7_9HYPH</name>
<evidence type="ECO:0000256" key="6">
    <source>
        <dbReference type="ARBA" id="ARBA00023277"/>
    </source>
</evidence>
<evidence type="ECO:0000256" key="4">
    <source>
        <dbReference type="ARBA" id="ARBA00022777"/>
    </source>
</evidence>
<evidence type="ECO:0000313" key="9">
    <source>
        <dbReference type="EMBL" id="MBM7852455.1"/>
    </source>
</evidence>
<gene>
    <name evidence="9" type="ORF">JOD31_002697</name>
</gene>
<comment type="caution">
    <text evidence="9">The sequence shown here is derived from an EMBL/GenBank/DDBJ whole genome shotgun (WGS) entry which is preliminary data.</text>
</comment>
<accession>A0ABS2T8E7</accession>